<keyword evidence="1" id="KW-0812">Transmembrane</keyword>
<dbReference type="Proteomes" id="UP000256829">
    <property type="component" value="Unassembled WGS sequence"/>
</dbReference>
<dbReference type="AlphaFoldDB" id="A0A3D8VEF0"/>
<keyword evidence="3" id="KW-1185">Reference proteome</keyword>
<gene>
    <name evidence="2" type="ORF">DX912_07565</name>
</gene>
<dbReference type="RefSeq" id="WP_115841888.1">
    <property type="nucleotide sequence ID" value="NZ_CP183976.1"/>
</dbReference>
<sequence>MTFDQSMHRLHSRPLTGREYSRIMRRFRKGMMRATLFGLFLLPLHVTGSAVGSAQGTLDIAFALLAATVSVMFLVSMLGMGIAWAKRPRQRNISENRNYCGIA</sequence>
<proteinExistence type="predicted"/>
<accession>A0A3D8VEF0</accession>
<reference evidence="2 3" key="1">
    <citation type="submission" date="2018-08" db="EMBL/GenBank/DDBJ databases">
        <title>Lysobacter soli KCTC 22011, whole genome shotgun sequence.</title>
        <authorList>
            <person name="Zhang X."/>
            <person name="Feng G."/>
            <person name="Zhu H."/>
        </authorList>
    </citation>
    <scope>NUCLEOTIDE SEQUENCE [LARGE SCALE GENOMIC DNA]</scope>
    <source>
        <strain evidence="2 3">KCTC 22011</strain>
    </source>
</reference>
<evidence type="ECO:0000256" key="1">
    <source>
        <dbReference type="SAM" id="Phobius"/>
    </source>
</evidence>
<dbReference type="EMBL" id="QTJR01000004">
    <property type="protein sequence ID" value="RDY67766.1"/>
    <property type="molecule type" value="Genomic_DNA"/>
</dbReference>
<comment type="caution">
    <text evidence="2">The sequence shown here is derived from an EMBL/GenBank/DDBJ whole genome shotgun (WGS) entry which is preliminary data.</text>
</comment>
<evidence type="ECO:0000313" key="2">
    <source>
        <dbReference type="EMBL" id="RDY67766.1"/>
    </source>
</evidence>
<feature type="transmembrane region" description="Helical" evidence="1">
    <location>
        <begin position="62"/>
        <end position="85"/>
    </location>
</feature>
<keyword evidence="1" id="KW-1133">Transmembrane helix</keyword>
<protein>
    <submittedName>
        <fullName evidence="2">Uncharacterized protein</fullName>
    </submittedName>
</protein>
<keyword evidence="1" id="KW-0472">Membrane</keyword>
<organism evidence="2 3">
    <name type="scientific">Lysobacter soli</name>
    <dbReference type="NCBI Taxonomy" id="453783"/>
    <lineage>
        <taxon>Bacteria</taxon>
        <taxon>Pseudomonadati</taxon>
        <taxon>Pseudomonadota</taxon>
        <taxon>Gammaproteobacteria</taxon>
        <taxon>Lysobacterales</taxon>
        <taxon>Lysobacteraceae</taxon>
        <taxon>Lysobacter</taxon>
    </lineage>
</organism>
<name>A0A3D8VEF0_9GAMM</name>
<evidence type="ECO:0000313" key="3">
    <source>
        <dbReference type="Proteomes" id="UP000256829"/>
    </source>
</evidence>